<keyword evidence="3" id="KW-0698">rRNA processing</keyword>
<dbReference type="SUPFAM" id="SSF48452">
    <property type="entry name" value="TPR-like"/>
    <property type="match status" value="1"/>
</dbReference>
<dbReference type="Proteomes" id="UP000239649">
    <property type="component" value="Unassembled WGS sequence"/>
</dbReference>
<evidence type="ECO:0000313" key="9">
    <source>
        <dbReference type="Proteomes" id="UP000239649"/>
    </source>
</evidence>
<dbReference type="AlphaFoldDB" id="A0A2P6VDF8"/>
<protein>
    <submittedName>
        <fullName evidence="8">U3 small nucleolar RNA-associated 6-like protein</fullName>
    </submittedName>
</protein>
<dbReference type="InterPro" id="IPR013949">
    <property type="entry name" value="Utp6"/>
</dbReference>
<dbReference type="InterPro" id="IPR011990">
    <property type="entry name" value="TPR-like_helical_dom_sf"/>
</dbReference>
<dbReference type="STRING" id="554055.A0A2P6VDF8"/>
<accession>A0A2P6VDF8</accession>
<evidence type="ECO:0000256" key="3">
    <source>
        <dbReference type="ARBA" id="ARBA00022552"/>
    </source>
</evidence>
<dbReference type="GO" id="GO:0032040">
    <property type="term" value="C:small-subunit processome"/>
    <property type="evidence" value="ECO:0007669"/>
    <property type="project" value="TreeGrafter"/>
</dbReference>
<organism evidence="8 9">
    <name type="scientific">Micractinium conductrix</name>
    <dbReference type="NCBI Taxonomy" id="554055"/>
    <lineage>
        <taxon>Eukaryota</taxon>
        <taxon>Viridiplantae</taxon>
        <taxon>Chlorophyta</taxon>
        <taxon>core chlorophytes</taxon>
        <taxon>Trebouxiophyceae</taxon>
        <taxon>Chlorellales</taxon>
        <taxon>Chlorellaceae</taxon>
        <taxon>Chlorella clade</taxon>
        <taxon>Micractinium</taxon>
    </lineage>
</organism>
<comment type="subcellular location">
    <subcellularLocation>
        <location evidence="1">Nucleus</location>
        <location evidence="1">Nucleolus</location>
    </subcellularLocation>
</comment>
<dbReference type="InterPro" id="IPR003107">
    <property type="entry name" value="HAT"/>
</dbReference>
<evidence type="ECO:0000256" key="4">
    <source>
        <dbReference type="ARBA" id="ARBA00022737"/>
    </source>
</evidence>
<dbReference type="GO" id="GO:0030515">
    <property type="term" value="F:snoRNA binding"/>
    <property type="evidence" value="ECO:0007669"/>
    <property type="project" value="InterPro"/>
</dbReference>
<name>A0A2P6VDF8_9CHLO</name>
<comment type="similarity">
    <text evidence="2">Belongs to the UTP6 family.</text>
</comment>
<reference evidence="8 9" key="1">
    <citation type="journal article" date="2018" name="Plant J.">
        <title>Genome sequences of Chlorella sorokiniana UTEX 1602 and Micractinium conductrix SAG 241.80: implications to maltose excretion by a green alga.</title>
        <authorList>
            <person name="Arriola M.B."/>
            <person name="Velmurugan N."/>
            <person name="Zhang Y."/>
            <person name="Plunkett M.H."/>
            <person name="Hondzo H."/>
            <person name="Barney B.M."/>
        </authorList>
    </citation>
    <scope>NUCLEOTIDE SEQUENCE [LARGE SCALE GENOMIC DNA]</scope>
    <source>
        <strain evidence="8 9">SAG 241.80</strain>
    </source>
</reference>
<evidence type="ECO:0000256" key="6">
    <source>
        <dbReference type="SAM" id="MobiDB-lite"/>
    </source>
</evidence>
<evidence type="ECO:0000256" key="2">
    <source>
        <dbReference type="ARBA" id="ARBA00010734"/>
    </source>
</evidence>
<dbReference type="Pfam" id="PF08640">
    <property type="entry name" value="U3_assoc_6"/>
    <property type="match status" value="1"/>
</dbReference>
<feature type="compositionally biased region" description="Low complexity" evidence="6">
    <location>
        <begin position="443"/>
        <end position="455"/>
    </location>
</feature>
<proteinExistence type="inferred from homology"/>
<dbReference type="Gene3D" id="1.25.40.10">
    <property type="entry name" value="Tetratricopeptide repeat domain"/>
    <property type="match status" value="2"/>
</dbReference>
<gene>
    <name evidence="8" type="ORF">C2E20_4614</name>
</gene>
<evidence type="ECO:0000313" key="8">
    <source>
        <dbReference type="EMBL" id="PSC72125.1"/>
    </source>
</evidence>
<keyword evidence="9" id="KW-1185">Reference proteome</keyword>
<evidence type="ECO:0000256" key="5">
    <source>
        <dbReference type="ARBA" id="ARBA00023242"/>
    </source>
</evidence>
<keyword evidence="5" id="KW-0539">Nucleus</keyword>
<dbReference type="SMART" id="SM00386">
    <property type="entry name" value="HAT"/>
    <property type="match status" value="5"/>
</dbReference>
<dbReference type="PANTHER" id="PTHR23271:SF1">
    <property type="entry name" value="U3 SMALL NUCLEOLAR RNA-ASSOCIATED PROTEIN 6 HOMOLOG"/>
    <property type="match status" value="1"/>
</dbReference>
<dbReference type="EMBL" id="LHPF02000011">
    <property type="protein sequence ID" value="PSC72125.1"/>
    <property type="molecule type" value="Genomic_DNA"/>
</dbReference>
<evidence type="ECO:0000259" key="7">
    <source>
        <dbReference type="Pfam" id="PF08640"/>
    </source>
</evidence>
<dbReference type="OrthoDB" id="28112at2759"/>
<evidence type="ECO:0000256" key="1">
    <source>
        <dbReference type="ARBA" id="ARBA00004604"/>
    </source>
</evidence>
<feature type="domain" description="U3 small nucleolar RNA-associated protein 6 N-terminal" evidence="7">
    <location>
        <begin position="1"/>
        <end position="80"/>
    </location>
</feature>
<dbReference type="GO" id="GO:0034388">
    <property type="term" value="C:Pwp2p-containing subcomplex of 90S preribosome"/>
    <property type="evidence" value="ECO:0007669"/>
    <property type="project" value="TreeGrafter"/>
</dbReference>
<comment type="caution">
    <text evidence="8">The sequence shown here is derived from an EMBL/GenBank/DDBJ whole genome shotgun (WGS) entry which is preliminary data.</text>
</comment>
<keyword evidence="4" id="KW-0677">Repeat</keyword>
<feature type="region of interest" description="Disordered" evidence="6">
    <location>
        <begin position="443"/>
        <end position="481"/>
    </location>
</feature>
<dbReference type="GO" id="GO:0000462">
    <property type="term" value="P:maturation of SSU-rRNA from tricistronic rRNA transcript (SSU-rRNA, 5.8S rRNA, LSU-rRNA)"/>
    <property type="evidence" value="ECO:0007669"/>
    <property type="project" value="InterPro"/>
</dbReference>
<dbReference type="PANTHER" id="PTHR23271">
    <property type="entry name" value="HEPATOCELLULAR CARCINOMA-ASSOCIATED ANTIGEN 66"/>
    <property type="match status" value="1"/>
</dbReference>
<sequence length="702" mass="74501">MVPELEALEARGYFSRGEIKAVVQRRQDFEYAFKRMAARREDYLRYIEYELRLEELRRARRSTRGISGKQGLAEFCIVRRVHFIYERATRKFRGDLDMWGRWLRFCQATKSSRQMSRVLTKALQLHSGCAALWTYAAAWEFESNQNAAAARALMQRGLRMCKHAPSLWHEYFRLELLYALRLRERRRVLGIAAGDDDVGKENGDGDDGADESAAAVAAVLNGAVAGVVYRSAVAAVPGSVPFRAKFLQMLAPLDFPGKAGLEDAIYDSVARDFGNAPEAWELRAARHVLALPAGAPTAARLAACRAAVGVLEQGLRAAPSPAMVAALLRFLQQQAAELDVAAGTAAAPPAGEARNVAEAAGWLRLRTQEAFEEAEADALLTEELRLQSCAFLLHHGEAHAALGAARAGCAALPQSAALWQQRLVMEAVLAADQLAEGGIDAAPAADQQQQGGSSDSDSEDEVEGLHRGGRGGALPGTAAADTRLSSAATRRRLEALALQALRAVPAADAVPLWLAAISVLAGGGCSLRGLSQLLVEAALRQSKGPVEGGLGAVAAALLAALHGSGGIEAARSLYRALLPLPPPGGDFFRALLQLEVQHAATAAAGGKAGSKAGGRAGGTAAVAAAGAPLSLRQLQDLFEAAADAYGASDVQLWLTYAEWHATAGRPEDVAAVYWKARKSLAAPEAFETAYQLRFKLAPTALA</sequence>
<dbReference type="InterPro" id="IPR055347">
    <property type="entry name" value="UTP6_N"/>
</dbReference>